<evidence type="ECO:0000313" key="2">
    <source>
        <dbReference type="Proteomes" id="UP000015605"/>
    </source>
</evidence>
<dbReference type="AlphaFoldDB" id="T0F277"/>
<reference evidence="1 2" key="1">
    <citation type="journal article" date="2013" name="Genome Announc.">
        <title>Multiple genome sequences of Helicobacter pylori strains of diverse disease and antibiotic resistance backgrounds from Malaysia.</title>
        <authorList>
            <person name="Rehvathy V."/>
            <person name="Tan M.H."/>
            <person name="Gunaletchumy S.P."/>
            <person name="Teh X."/>
            <person name="Wang S."/>
            <person name="Baybayan P."/>
            <person name="Singh S."/>
            <person name="Ashby M."/>
            <person name="Kaakoush N.O."/>
            <person name="Mitchell H.M."/>
            <person name="Croft L.J."/>
            <person name="Goh K.L."/>
            <person name="Loke M.F."/>
            <person name="Vadivelu J."/>
        </authorList>
    </citation>
    <scope>NUCLEOTIDE SEQUENCE [LARGE SCALE GENOMIC DNA]</scope>
    <source>
        <strain evidence="1 2">UM114</strain>
    </source>
</reference>
<evidence type="ECO:0000313" key="1">
    <source>
        <dbReference type="EMBL" id="EPZ92535.1"/>
    </source>
</evidence>
<protein>
    <submittedName>
        <fullName evidence="1">Uncharacterized protein</fullName>
    </submittedName>
</protein>
<dbReference type="PATRIC" id="fig|1355531.3.peg.1379"/>
<organism evidence="1 2">
    <name type="scientific">Helicobacter pylori UM114</name>
    <dbReference type="NCBI Taxonomy" id="1355531"/>
    <lineage>
        <taxon>Bacteria</taxon>
        <taxon>Pseudomonadati</taxon>
        <taxon>Campylobacterota</taxon>
        <taxon>Epsilonproteobacteria</taxon>
        <taxon>Campylobacterales</taxon>
        <taxon>Helicobacteraceae</taxon>
        <taxon>Helicobacter</taxon>
    </lineage>
</organism>
<dbReference type="EMBL" id="AUSS01000033">
    <property type="protein sequence ID" value="EPZ92535.1"/>
    <property type="molecule type" value="Genomic_DNA"/>
</dbReference>
<gene>
    <name evidence="1" type="ORF">N207_02980</name>
</gene>
<accession>T0F277</accession>
<dbReference type="Proteomes" id="UP000015605">
    <property type="component" value="Unassembled WGS sequence"/>
</dbReference>
<comment type="caution">
    <text evidence="1">The sequence shown here is derived from an EMBL/GenBank/DDBJ whole genome shotgun (WGS) entry which is preliminary data.</text>
</comment>
<name>T0F277_HELPX</name>
<proteinExistence type="predicted"/>
<sequence length="44" mass="5131">MSKFLPHDDSKFWHFSMLILNYSQTPLRALKNGAFKFCASHCVI</sequence>